<dbReference type="Proteomes" id="UP001153636">
    <property type="component" value="Chromosome 9"/>
</dbReference>
<dbReference type="Gene3D" id="3.30.40.10">
    <property type="entry name" value="Zinc/RING finger domain, C3HC4 (zinc finger)"/>
    <property type="match status" value="1"/>
</dbReference>
<sequence>MSVILSDSTLDKLKCTNCFKYLSVKPVKTYKDGSIKCGRCTEENDEGILCVYNCFGDNHVFKCNNRFDGCRKLLNYVQVIEHEEECFPLKYECPNCPGVILPTYMLEAHFQQYHFLSILKTPIFYIYNDLVSQTFLYRLDDVLFFIHYKVDILSNIFNLSASYLVNAEFNIRFNINFNTNVGNEDIDPLEIPTYYQANNLRDNISISCLYVKVSVTFDIINVPYYQIIVPSENTVIPKESEVLEERRIVNNFEYFHNLCLRSGIDWPAKIKTDNFPSNMAVSVDFTHLIKINRFKTTNIYLHCYNCFVSSFHKTLGGFVRINRNLYFLCDICFRLEKRNNKYIKYGGSSRTYRTLDVTYTCLWGCGVSDEMLCAHEYFCPDQPEFDCPIRNCEVSAPHDELLPHMLENHEVYSCNTFIWNIDLGKNIHKSVKFIEKIVWVMPFFVVVKFTATSRCWKVSIDFCNMRGVPKDLRVKALLYTSCEKLIDVVTEDYNVYVLPFGEIKVHCLLERDHNIGIF</sequence>
<dbReference type="OrthoDB" id="6780401at2759"/>
<proteinExistence type="predicted"/>
<gene>
    <name evidence="1" type="ORF">PSYICH_LOCUS15452</name>
</gene>
<keyword evidence="2" id="KW-1185">Reference proteome</keyword>
<protein>
    <recommendedName>
        <fullName evidence="3">E3 ubiquitin-protein ligase</fullName>
    </recommendedName>
</protein>
<dbReference type="SUPFAM" id="SSF49599">
    <property type="entry name" value="TRAF domain-like"/>
    <property type="match status" value="1"/>
</dbReference>
<dbReference type="AlphaFoldDB" id="A0A9P0GJ72"/>
<name>A0A9P0GJ72_9CUCU</name>
<reference evidence="1" key="1">
    <citation type="submission" date="2022-01" db="EMBL/GenBank/DDBJ databases">
        <authorList>
            <person name="King R."/>
        </authorList>
    </citation>
    <scope>NUCLEOTIDE SEQUENCE</scope>
</reference>
<evidence type="ECO:0000313" key="1">
    <source>
        <dbReference type="EMBL" id="CAH1115534.1"/>
    </source>
</evidence>
<dbReference type="InterPro" id="IPR013083">
    <property type="entry name" value="Znf_RING/FYVE/PHD"/>
</dbReference>
<accession>A0A9P0GJ72</accession>
<evidence type="ECO:0008006" key="3">
    <source>
        <dbReference type="Google" id="ProtNLM"/>
    </source>
</evidence>
<organism evidence="1 2">
    <name type="scientific">Psylliodes chrysocephalus</name>
    <dbReference type="NCBI Taxonomy" id="3402493"/>
    <lineage>
        <taxon>Eukaryota</taxon>
        <taxon>Metazoa</taxon>
        <taxon>Ecdysozoa</taxon>
        <taxon>Arthropoda</taxon>
        <taxon>Hexapoda</taxon>
        <taxon>Insecta</taxon>
        <taxon>Pterygota</taxon>
        <taxon>Neoptera</taxon>
        <taxon>Endopterygota</taxon>
        <taxon>Coleoptera</taxon>
        <taxon>Polyphaga</taxon>
        <taxon>Cucujiformia</taxon>
        <taxon>Chrysomeloidea</taxon>
        <taxon>Chrysomelidae</taxon>
        <taxon>Galerucinae</taxon>
        <taxon>Alticini</taxon>
        <taxon>Psylliodes</taxon>
    </lineage>
</organism>
<dbReference type="EMBL" id="OV651821">
    <property type="protein sequence ID" value="CAH1115534.1"/>
    <property type="molecule type" value="Genomic_DNA"/>
</dbReference>
<evidence type="ECO:0000313" key="2">
    <source>
        <dbReference type="Proteomes" id="UP001153636"/>
    </source>
</evidence>